<sequence length="322" mass="36399">MQIEQTKQLLTIWQLLYSICFFMLHFRVSSTTLSAPSNGVFMIQKFFYPVINYSGFCPSYIHRPCCSNKMESILSAHEIGEGLPVLIIHGWKMEARVEELDFEPIFSTIPGLRRIYVDLPGMGTTPAKNVKDLDDIYLRLVQFIDSRLGKSRFLLVGSSCGGYLARAIAQKYSNQVDGLLLRVPLIEPKDSMRDLDAFKPLVANEQLMSDMSAEDKTLLGDVLVQTPAYVKTLKAKYDEVYLPAEKKADSQVLDPIRADPHRYQLSFSVDNEGAKFFAPTLIICGRQDESVGYRQPSLAGALSTINLCCSRPWDAWPSYRRD</sequence>
<name>B0Y4R1_ASPFC</name>
<evidence type="ECO:0000259" key="1">
    <source>
        <dbReference type="Pfam" id="PF00561"/>
    </source>
</evidence>
<feature type="domain" description="AB hydrolase-1" evidence="1">
    <location>
        <begin position="84"/>
        <end position="294"/>
    </location>
</feature>
<dbReference type="Proteomes" id="UP000001699">
    <property type="component" value="Unassembled WGS sequence"/>
</dbReference>
<dbReference type="PRINTS" id="PR00111">
    <property type="entry name" value="ABHYDROLASE"/>
</dbReference>
<keyword evidence="2" id="KW-0378">Hydrolase</keyword>
<dbReference type="Gene3D" id="3.40.50.1820">
    <property type="entry name" value="alpha/beta hydrolase"/>
    <property type="match status" value="1"/>
</dbReference>
<dbReference type="VEuPathDB" id="FungiDB:AFUB_069970"/>
<dbReference type="HOGENOM" id="CLU_863251_0_0_1"/>
<dbReference type="EMBL" id="DS499598">
    <property type="protein sequence ID" value="EDP50660.1"/>
    <property type="molecule type" value="Genomic_DNA"/>
</dbReference>
<evidence type="ECO:0000313" key="2">
    <source>
        <dbReference type="EMBL" id="EDP50660.1"/>
    </source>
</evidence>
<gene>
    <name evidence="2" type="ORF">AFUB_069970</name>
</gene>
<dbReference type="SUPFAM" id="SSF53474">
    <property type="entry name" value="alpha/beta-Hydrolases"/>
    <property type="match status" value="1"/>
</dbReference>
<dbReference type="PANTHER" id="PTHR43798">
    <property type="entry name" value="MONOACYLGLYCEROL LIPASE"/>
    <property type="match status" value="1"/>
</dbReference>
<dbReference type="InterPro" id="IPR029058">
    <property type="entry name" value="AB_hydrolase_fold"/>
</dbReference>
<dbReference type="AlphaFoldDB" id="B0Y4R1"/>
<dbReference type="InterPro" id="IPR000073">
    <property type="entry name" value="AB_hydrolase_1"/>
</dbReference>
<protein>
    <submittedName>
        <fullName evidence="2">Alpha/beta hydrolase, putative</fullName>
    </submittedName>
</protein>
<reference evidence="2 3" key="1">
    <citation type="journal article" date="2008" name="PLoS Genet.">
        <title>Genomic islands in the pathogenic filamentous fungus Aspergillus fumigatus.</title>
        <authorList>
            <person name="Fedorova N.D."/>
            <person name="Khaldi N."/>
            <person name="Joardar V.S."/>
            <person name="Maiti R."/>
            <person name="Amedeo P."/>
            <person name="Anderson M.J."/>
            <person name="Crabtree J."/>
            <person name="Silva J.C."/>
            <person name="Badger J.H."/>
            <person name="Albarraq A."/>
            <person name="Angiuoli S."/>
            <person name="Bussey H."/>
            <person name="Bowyer P."/>
            <person name="Cotty P.J."/>
            <person name="Dyer P.S."/>
            <person name="Egan A."/>
            <person name="Galens K."/>
            <person name="Fraser-Liggett C.M."/>
            <person name="Haas B.J."/>
            <person name="Inman J.M."/>
            <person name="Kent R."/>
            <person name="Lemieux S."/>
            <person name="Malavazi I."/>
            <person name="Orvis J."/>
            <person name="Roemer T."/>
            <person name="Ronning C.M."/>
            <person name="Sundaram J.P."/>
            <person name="Sutton G."/>
            <person name="Turner G."/>
            <person name="Venter J.C."/>
            <person name="White O.R."/>
            <person name="Whitty B.R."/>
            <person name="Youngman P."/>
            <person name="Wolfe K.H."/>
            <person name="Goldman G.H."/>
            <person name="Wortman J.R."/>
            <person name="Jiang B."/>
            <person name="Denning D.W."/>
            <person name="Nierman W.C."/>
        </authorList>
    </citation>
    <scope>NUCLEOTIDE SEQUENCE [LARGE SCALE GENOMIC DNA]</scope>
    <source>
        <strain evidence="3">CBS 144.89 / FGSC A1163 / CEA10</strain>
    </source>
</reference>
<dbReference type="Pfam" id="PF00561">
    <property type="entry name" value="Abhydrolase_1"/>
    <property type="match status" value="1"/>
</dbReference>
<dbReference type="GO" id="GO:0016787">
    <property type="term" value="F:hydrolase activity"/>
    <property type="evidence" value="ECO:0007669"/>
    <property type="project" value="UniProtKB-KW"/>
</dbReference>
<accession>B0Y4R1</accession>
<dbReference type="OrthoDB" id="6431331at2759"/>
<dbReference type="PANTHER" id="PTHR43798:SF6">
    <property type="entry name" value="HYDROLASE, PUTATIVE (AFU_ORTHOLOGUE AFUA_4G13070)-RELATED"/>
    <property type="match status" value="1"/>
</dbReference>
<evidence type="ECO:0000313" key="3">
    <source>
        <dbReference type="Proteomes" id="UP000001699"/>
    </source>
</evidence>
<organism evidence="2 3">
    <name type="scientific">Aspergillus fumigatus (strain CBS 144.89 / FGSC A1163 / CEA10)</name>
    <name type="common">Neosartorya fumigata</name>
    <dbReference type="NCBI Taxonomy" id="451804"/>
    <lineage>
        <taxon>Eukaryota</taxon>
        <taxon>Fungi</taxon>
        <taxon>Dikarya</taxon>
        <taxon>Ascomycota</taxon>
        <taxon>Pezizomycotina</taxon>
        <taxon>Eurotiomycetes</taxon>
        <taxon>Eurotiomycetidae</taxon>
        <taxon>Eurotiales</taxon>
        <taxon>Aspergillaceae</taxon>
        <taxon>Aspergillus</taxon>
        <taxon>Aspergillus subgen. Fumigati</taxon>
    </lineage>
</organism>
<keyword evidence="3" id="KW-1185">Reference proteome</keyword>
<proteinExistence type="predicted"/>
<dbReference type="InterPro" id="IPR050266">
    <property type="entry name" value="AB_hydrolase_sf"/>
</dbReference>